<feature type="chain" id="PRO_5046588485" evidence="2">
    <location>
        <begin position="19"/>
        <end position="476"/>
    </location>
</feature>
<dbReference type="SUPFAM" id="SSF56601">
    <property type="entry name" value="beta-lactamase/transpeptidase-like"/>
    <property type="match status" value="1"/>
</dbReference>
<keyword evidence="5" id="KW-1185">Reference proteome</keyword>
<gene>
    <name evidence="4" type="ORF">QQX09_08070</name>
</gene>
<dbReference type="InterPro" id="IPR012338">
    <property type="entry name" value="Beta-lactam/transpept-like"/>
</dbReference>
<sequence length="476" mass="49150">MRHLLAITALGLAAALGAATPSGTVDDYITAELPASGAPGIAYAVVTDGEVAEAGARGVMRAGSDEAVTPDTPFVIGSISKSFTALAVMQLVEAGQVGLDAAGGDYVAALEGTAAGAPTVRELLSHTSGFSTVQGNTSRVSSTGAADDLANAVAALADEAPAYPPGTTWEYSNTNYQILGRLIEEVAGTEFQAYVTERILEPVGMDHSFVADGQVHHEIATGHTPWFWTKRPLAESPTDRVTAPQGGIVASANDVATYLAMMMNGEDDVLSAEGKARMMRPASAVSPFYGLGWYVDTSDGTVGHTGSTPGIETQATMVPARDDAVVVLVNGGSGVGFGETTQLRYGTTAIALGLDYDGEGSRWAQKALFLGLALAPLVYLAAMVWAWAKRDAVRAKTRAGFAGLFSLWFPLLTTGVAAWVLLALVPGLMGAPLSTVRVFQPDMALAMTATAVGGVVWAAVRLVIAYTGRPGRPARG</sequence>
<keyword evidence="1" id="KW-0472">Membrane</keyword>
<accession>A0ABT8G9J2</accession>
<evidence type="ECO:0000313" key="5">
    <source>
        <dbReference type="Proteomes" id="UP001172728"/>
    </source>
</evidence>
<evidence type="ECO:0000256" key="2">
    <source>
        <dbReference type="SAM" id="SignalP"/>
    </source>
</evidence>
<dbReference type="InterPro" id="IPR050491">
    <property type="entry name" value="AmpC-like"/>
</dbReference>
<reference evidence="4" key="1">
    <citation type="submission" date="2023-06" db="EMBL/GenBank/DDBJ databases">
        <title>Sysu t00192.</title>
        <authorList>
            <person name="Gao L."/>
            <person name="Fang B.-Z."/>
            <person name="Li W.-J."/>
        </authorList>
    </citation>
    <scope>NUCLEOTIDE SEQUENCE</scope>
    <source>
        <strain evidence="4">SYSU T00192</strain>
    </source>
</reference>
<dbReference type="PANTHER" id="PTHR46825">
    <property type="entry name" value="D-ALANYL-D-ALANINE-CARBOXYPEPTIDASE/ENDOPEPTIDASE AMPH"/>
    <property type="match status" value="1"/>
</dbReference>
<dbReference type="EMBL" id="JAUHPW010000005">
    <property type="protein sequence ID" value="MDN4475811.1"/>
    <property type="molecule type" value="Genomic_DNA"/>
</dbReference>
<evidence type="ECO:0000313" key="4">
    <source>
        <dbReference type="EMBL" id="MDN4475811.1"/>
    </source>
</evidence>
<comment type="caution">
    <text evidence="4">The sequence shown here is derived from an EMBL/GenBank/DDBJ whole genome shotgun (WGS) entry which is preliminary data.</text>
</comment>
<dbReference type="Gene3D" id="3.40.710.10">
    <property type="entry name" value="DD-peptidase/beta-lactamase superfamily"/>
    <property type="match status" value="1"/>
</dbReference>
<feature type="signal peptide" evidence="2">
    <location>
        <begin position="1"/>
        <end position="18"/>
    </location>
</feature>
<evidence type="ECO:0000256" key="1">
    <source>
        <dbReference type="SAM" id="Phobius"/>
    </source>
</evidence>
<dbReference type="EC" id="3.1.1.103" evidence="4"/>
<proteinExistence type="predicted"/>
<dbReference type="Pfam" id="PF00144">
    <property type="entry name" value="Beta-lactamase"/>
    <property type="match status" value="1"/>
</dbReference>
<dbReference type="InterPro" id="IPR001466">
    <property type="entry name" value="Beta-lactam-related"/>
</dbReference>
<feature type="transmembrane region" description="Helical" evidence="1">
    <location>
        <begin position="444"/>
        <end position="466"/>
    </location>
</feature>
<organism evidence="4 5">
    <name type="scientific">Demequina litoralis</name>
    <dbReference type="NCBI Taxonomy" id="3051660"/>
    <lineage>
        <taxon>Bacteria</taxon>
        <taxon>Bacillati</taxon>
        <taxon>Actinomycetota</taxon>
        <taxon>Actinomycetes</taxon>
        <taxon>Micrococcales</taxon>
        <taxon>Demequinaceae</taxon>
        <taxon>Demequina</taxon>
    </lineage>
</organism>
<keyword evidence="1" id="KW-1133">Transmembrane helix</keyword>
<feature type="transmembrane region" description="Helical" evidence="1">
    <location>
        <begin position="367"/>
        <end position="388"/>
    </location>
</feature>
<dbReference type="Proteomes" id="UP001172728">
    <property type="component" value="Unassembled WGS sequence"/>
</dbReference>
<keyword evidence="4" id="KW-0378">Hydrolase</keyword>
<keyword evidence="1" id="KW-0812">Transmembrane</keyword>
<protein>
    <submittedName>
        <fullName evidence="4">Serine hydrolase domain-containing protein</fullName>
        <ecNumber evidence="4">3.1.1.103</ecNumber>
    </submittedName>
</protein>
<evidence type="ECO:0000259" key="3">
    <source>
        <dbReference type="Pfam" id="PF00144"/>
    </source>
</evidence>
<feature type="domain" description="Beta-lactamase-related" evidence="3">
    <location>
        <begin position="29"/>
        <end position="334"/>
    </location>
</feature>
<dbReference type="RefSeq" id="WP_301133246.1">
    <property type="nucleotide sequence ID" value="NZ_JAUHPW010000005.1"/>
</dbReference>
<keyword evidence="2" id="KW-0732">Signal</keyword>
<name>A0ABT8G9J2_9MICO</name>
<dbReference type="GO" id="GO:0016787">
    <property type="term" value="F:hydrolase activity"/>
    <property type="evidence" value="ECO:0007669"/>
    <property type="project" value="UniProtKB-KW"/>
</dbReference>
<feature type="transmembrane region" description="Helical" evidence="1">
    <location>
        <begin position="400"/>
        <end position="424"/>
    </location>
</feature>
<dbReference type="PANTHER" id="PTHR46825:SF9">
    <property type="entry name" value="BETA-LACTAMASE-RELATED DOMAIN-CONTAINING PROTEIN"/>
    <property type="match status" value="1"/>
</dbReference>